<protein>
    <submittedName>
        <fullName evidence="2">Uncharacterized protein</fullName>
    </submittedName>
</protein>
<gene>
    <name evidence="2" type="ORF">DAPPUDRAFT_241972</name>
</gene>
<dbReference type="EMBL" id="GL732542">
    <property type="protein sequence ID" value="EFX81803.1"/>
    <property type="molecule type" value="Genomic_DNA"/>
</dbReference>
<feature type="compositionally biased region" description="Polar residues" evidence="1">
    <location>
        <begin position="10"/>
        <end position="20"/>
    </location>
</feature>
<proteinExistence type="predicted"/>
<evidence type="ECO:0000256" key="1">
    <source>
        <dbReference type="SAM" id="MobiDB-lite"/>
    </source>
</evidence>
<dbReference type="KEGG" id="dpx:DAPPUDRAFT_241972"/>
<sequence>MPFRPAPVHLTTSRTDNTSPPHTAVHHLGILFPFQLLCDGKLLMRVVTLRPTTPSRLQQSAVGEIFTKLKFGVAYYSTPAYFRDCTKPIIMSLPSETWPSQHQSDIHR</sequence>
<organism evidence="2 3">
    <name type="scientific">Daphnia pulex</name>
    <name type="common">Water flea</name>
    <dbReference type="NCBI Taxonomy" id="6669"/>
    <lineage>
        <taxon>Eukaryota</taxon>
        <taxon>Metazoa</taxon>
        <taxon>Ecdysozoa</taxon>
        <taxon>Arthropoda</taxon>
        <taxon>Crustacea</taxon>
        <taxon>Branchiopoda</taxon>
        <taxon>Diplostraca</taxon>
        <taxon>Cladocera</taxon>
        <taxon>Anomopoda</taxon>
        <taxon>Daphniidae</taxon>
        <taxon>Daphnia</taxon>
    </lineage>
</organism>
<feature type="region of interest" description="Disordered" evidence="1">
    <location>
        <begin position="1"/>
        <end position="20"/>
    </location>
</feature>
<evidence type="ECO:0000313" key="3">
    <source>
        <dbReference type="Proteomes" id="UP000000305"/>
    </source>
</evidence>
<dbReference type="Proteomes" id="UP000000305">
    <property type="component" value="Unassembled WGS sequence"/>
</dbReference>
<reference evidence="2 3" key="1">
    <citation type="journal article" date="2011" name="Science">
        <title>The ecoresponsive genome of Daphnia pulex.</title>
        <authorList>
            <person name="Colbourne J.K."/>
            <person name="Pfrender M.E."/>
            <person name="Gilbert D."/>
            <person name="Thomas W.K."/>
            <person name="Tucker A."/>
            <person name="Oakley T.H."/>
            <person name="Tokishita S."/>
            <person name="Aerts A."/>
            <person name="Arnold G.J."/>
            <person name="Basu M.K."/>
            <person name="Bauer D.J."/>
            <person name="Caceres C.E."/>
            <person name="Carmel L."/>
            <person name="Casola C."/>
            <person name="Choi J.H."/>
            <person name="Detter J.C."/>
            <person name="Dong Q."/>
            <person name="Dusheyko S."/>
            <person name="Eads B.D."/>
            <person name="Frohlich T."/>
            <person name="Geiler-Samerotte K.A."/>
            <person name="Gerlach D."/>
            <person name="Hatcher P."/>
            <person name="Jogdeo S."/>
            <person name="Krijgsveld J."/>
            <person name="Kriventseva E.V."/>
            <person name="Kultz D."/>
            <person name="Laforsch C."/>
            <person name="Lindquist E."/>
            <person name="Lopez J."/>
            <person name="Manak J.R."/>
            <person name="Muller J."/>
            <person name="Pangilinan J."/>
            <person name="Patwardhan R.P."/>
            <person name="Pitluck S."/>
            <person name="Pritham E.J."/>
            <person name="Rechtsteiner A."/>
            <person name="Rho M."/>
            <person name="Rogozin I.B."/>
            <person name="Sakarya O."/>
            <person name="Salamov A."/>
            <person name="Schaack S."/>
            <person name="Shapiro H."/>
            <person name="Shiga Y."/>
            <person name="Skalitzky C."/>
            <person name="Smith Z."/>
            <person name="Souvorov A."/>
            <person name="Sung W."/>
            <person name="Tang Z."/>
            <person name="Tsuchiya D."/>
            <person name="Tu H."/>
            <person name="Vos H."/>
            <person name="Wang M."/>
            <person name="Wolf Y.I."/>
            <person name="Yamagata H."/>
            <person name="Yamada T."/>
            <person name="Ye Y."/>
            <person name="Shaw J.R."/>
            <person name="Andrews J."/>
            <person name="Crease T.J."/>
            <person name="Tang H."/>
            <person name="Lucas S.M."/>
            <person name="Robertson H.M."/>
            <person name="Bork P."/>
            <person name="Koonin E.V."/>
            <person name="Zdobnov E.M."/>
            <person name="Grigoriev I.V."/>
            <person name="Lynch M."/>
            <person name="Boore J.L."/>
        </authorList>
    </citation>
    <scope>NUCLEOTIDE SEQUENCE [LARGE SCALE GENOMIC DNA]</scope>
</reference>
<dbReference type="HOGENOM" id="CLU_2199562_0_0_1"/>
<keyword evidence="3" id="KW-1185">Reference proteome</keyword>
<dbReference type="InParanoid" id="E9GFI7"/>
<name>E9GFI7_DAPPU</name>
<evidence type="ECO:0000313" key="2">
    <source>
        <dbReference type="EMBL" id="EFX81803.1"/>
    </source>
</evidence>
<dbReference type="AlphaFoldDB" id="E9GFI7"/>
<accession>E9GFI7</accession>